<dbReference type="InterPro" id="IPR019539">
    <property type="entry name" value="GalKase_N"/>
</dbReference>
<reference evidence="4" key="1">
    <citation type="submission" date="2018-09" db="EMBL/GenBank/DDBJ databases">
        <title>whole genome sequence of T. equiperdum IVM-t1 strain.</title>
        <authorList>
            <person name="Suganuma K."/>
        </authorList>
    </citation>
    <scope>NUCLEOTIDE SEQUENCE [LARGE SCALE GENOMIC DNA]</scope>
    <source>
        <strain evidence="4">IVM-t1</strain>
    </source>
</reference>
<gene>
    <name evidence="4" type="ORF">DPX39_050006000</name>
</gene>
<dbReference type="GO" id="GO:0005524">
    <property type="term" value="F:ATP binding"/>
    <property type="evidence" value="ECO:0007669"/>
    <property type="project" value="UniProtKB-KW"/>
</dbReference>
<proteinExistence type="predicted"/>
<dbReference type="SUPFAM" id="SSF54211">
    <property type="entry name" value="Ribosomal protein S5 domain 2-like"/>
    <property type="match status" value="1"/>
</dbReference>
<dbReference type="GO" id="GO:0006012">
    <property type="term" value="P:galactose metabolic process"/>
    <property type="evidence" value="ECO:0007669"/>
    <property type="project" value="InterPro"/>
</dbReference>
<dbReference type="EMBL" id="QSBY01000005">
    <property type="protein sequence ID" value="RHW72302.1"/>
    <property type="molecule type" value="Genomic_DNA"/>
</dbReference>
<keyword evidence="4" id="KW-0808">Transferase</keyword>
<evidence type="ECO:0000259" key="3">
    <source>
        <dbReference type="Pfam" id="PF10509"/>
    </source>
</evidence>
<dbReference type="GO" id="GO:0005829">
    <property type="term" value="C:cytosol"/>
    <property type="evidence" value="ECO:0007669"/>
    <property type="project" value="TreeGrafter"/>
</dbReference>
<dbReference type="PRINTS" id="PR00473">
    <property type="entry name" value="GALCTOKINASE"/>
</dbReference>
<dbReference type="PANTHER" id="PTHR10457">
    <property type="entry name" value="MEVALONATE KINASE/GALACTOKINASE"/>
    <property type="match status" value="1"/>
</dbReference>
<dbReference type="AlphaFoldDB" id="A0A3L6L6Q7"/>
<feature type="domain" description="Galactokinase N-terminal" evidence="3">
    <location>
        <begin position="20"/>
        <end position="68"/>
    </location>
</feature>
<evidence type="ECO:0000313" key="4">
    <source>
        <dbReference type="EMBL" id="RHW72302.1"/>
    </source>
</evidence>
<dbReference type="InterPro" id="IPR020568">
    <property type="entry name" value="Ribosomal_Su5_D2-typ_SF"/>
</dbReference>
<keyword evidence="4" id="KW-0418">Kinase</keyword>
<accession>A0A3L6L6Q7</accession>
<dbReference type="GO" id="GO:0004335">
    <property type="term" value="F:galactokinase activity"/>
    <property type="evidence" value="ECO:0007669"/>
    <property type="project" value="InterPro"/>
</dbReference>
<dbReference type="Proteomes" id="UP000266743">
    <property type="component" value="Chromosome 5"/>
</dbReference>
<dbReference type="PRINTS" id="PR00959">
    <property type="entry name" value="MEVGALKINASE"/>
</dbReference>
<organism evidence="4">
    <name type="scientific">Trypanosoma brucei equiperdum</name>
    <dbReference type="NCBI Taxonomy" id="630700"/>
    <lineage>
        <taxon>Eukaryota</taxon>
        <taxon>Discoba</taxon>
        <taxon>Euglenozoa</taxon>
        <taxon>Kinetoplastea</taxon>
        <taxon>Metakinetoplastina</taxon>
        <taxon>Trypanosomatida</taxon>
        <taxon>Trypanosomatidae</taxon>
        <taxon>Trypanosoma</taxon>
    </lineage>
</organism>
<keyword evidence="2" id="KW-0067">ATP-binding</keyword>
<comment type="caution">
    <text evidence="4">The sequence shown here is derived from an EMBL/GenBank/DDBJ whole genome shotgun (WGS) entry which is preliminary data.</text>
</comment>
<dbReference type="Gene3D" id="3.30.230.10">
    <property type="match status" value="1"/>
</dbReference>
<keyword evidence="1" id="KW-0547">Nucleotide-binding</keyword>
<dbReference type="PANTHER" id="PTHR10457:SF7">
    <property type="entry name" value="GALACTOKINASE-RELATED"/>
    <property type="match status" value="1"/>
</dbReference>
<dbReference type="InterPro" id="IPR000705">
    <property type="entry name" value="Galactokinase"/>
</dbReference>
<evidence type="ECO:0000256" key="1">
    <source>
        <dbReference type="ARBA" id="ARBA00022741"/>
    </source>
</evidence>
<evidence type="ECO:0000256" key="2">
    <source>
        <dbReference type="ARBA" id="ARBA00022840"/>
    </source>
</evidence>
<dbReference type="Pfam" id="PF10509">
    <property type="entry name" value="GalKase_gal_bdg"/>
    <property type="match status" value="1"/>
</dbReference>
<dbReference type="InterPro" id="IPR014721">
    <property type="entry name" value="Ribsml_uS5_D2-typ_fold_subgr"/>
</dbReference>
<protein>
    <submittedName>
        <fullName evidence="4">Galactokinase-like protein</fullName>
    </submittedName>
</protein>
<name>A0A3L6L6Q7_9TRYP</name>
<sequence length="286" mass="30934">MPSYSNERIAATVAEMKPKFLKAFNVTSEEDVMWLLFTFAPGRVNFFGEHVDCMDAYVFPAALKGGSHILVGGLRSCCDGKMRFAIETGENFILDKLGRGLNGKNWTTFVRGAVTLALNHLGMSLNAPELQEFCAISKGSLPMGSGMSASASYSVALLNAIISVATRQYNEGLYVSGSTFSILPPCSKEDNIIMTRLAHRIETEFSGVNVGIMDQFASIHAMEGSLLALDCNSLTFESYSLFPLLGDSACFLLINSMIDHELTGATAGGYNTLRSDAEDAREVISK</sequence>